<dbReference type="CDD" id="cd01650">
    <property type="entry name" value="RT_nLTR_like"/>
    <property type="match status" value="1"/>
</dbReference>
<gene>
    <name evidence="2" type="ORF">FKW44_003913</name>
</gene>
<name>A0A7T8KMP7_CALRO</name>
<evidence type="ECO:0000313" key="2">
    <source>
        <dbReference type="EMBL" id="QQP58553.1"/>
    </source>
</evidence>
<sequence length="281" mass="31203">PILEATYCEILNYGAVPAFIGEGFLKLIPKKDKDRLNLSNYRPITLLNTSYKILTGIINSRLVKILPSIICGSQKGFMKGRRAEDIPRSIQDLIDRSLNHGRDFATLLVDFNKAFDSISHKFIFSSLLRYGFPMGFINMVGTILRDSFSWVASNGRRLSFEITQGCKQGDPISPSLFLLAVNNLFHLISQAAPPRLTQMYADDLSVFYEGTCEEISSSIKMTFKVLNNYATHSGLVMNETKTEVLTSIQSSLVESFPSLKYSSSAILLGITISKNGSETAT</sequence>
<dbReference type="InterPro" id="IPR043502">
    <property type="entry name" value="DNA/RNA_pol_sf"/>
</dbReference>
<dbReference type="Proteomes" id="UP000595437">
    <property type="component" value="Chromosome 2"/>
</dbReference>
<dbReference type="PANTHER" id="PTHR31635:SF196">
    <property type="entry name" value="REVERSE TRANSCRIPTASE DOMAIN-CONTAINING PROTEIN-RELATED"/>
    <property type="match status" value="1"/>
</dbReference>
<dbReference type="InterPro" id="IPR000477">
    <property type="entry name" value="RT_dom"/>
</dbReference>
<dbReference type="AlphaFoldDB" id="A0A7T8KMP7"/>
<organism evidence="2 3">
    <name type="scientific">Caligus rogercresseyi</name>
    <name type="common">Sea louse</name>
    <dbReference type="NCBI Taxonomy" id="217165"/>
    <lineage>
        <taxon>Eukaryota</taxon>
        <taxon>Metazoa</taxon>
        <taxon>Ecdysozoa</taxon>
        <taxon>Arthropoda</taxon>
        <taxon>Crustacea</taxon>
        <taxon>Multicrustacea</taxon>
        <taxon>Hexanauplia</taxon>
        <taxon>Copepoda</taxon>
        <taxon>Siphonostomatoida</taxon>
        <taxon>Caligidae</taxon>
        <taxon>Caligus</taxon>
    </lineage>
</organism>
<dbReference type="Pfam" id="PF00078">
    <property type="entry name" value="RVT_1"/>
    <property type="match status" value="1"/>
</dbReference>
<keyword evidence="3" id="KW-1185">Reference proteome</keyword>
<dbReference type="SUPFAM" id="SSF56672">
    <property type="entry name" value="DNA/RNA polymerases"/>
    <property type="match status" value="1"/>
</dbReference>
<dbReference type="PROSITE" id="PS50878">
    <property type="entry name" value="RT_POL"/>
    <property type="match status" value="1"/>
</dbReference>
<proteinExistence type="predicted"/>
<accession>A0A7T8KMP7</accession>
<dbReference type="GO" id="GO:0071897">
    <property type="term" value="P:DNA biosynthetic process"/>
    <property type="evidence" value="ECO:0007669"/>
    <property type="project" value="UniProtKB-ARBA"/>
</dbReference>
<feature type="non-terminal residue" evidence="2">
    <location>
        <position position="281"/>
    </location>
</feature>
<reference evidence="3" key="1">
    <citation type="submission" date="2021-01" db="EMBL/GenBank/DDBJ databases">
        <title>Caligus Genome Assembly.</title>
        <authorList>
            <person name="Gallardo-Escarate C."/>
        </authorList>
    </citation>
    <scope>NUCLEOTIDE SEQUENCE [LARGE SCALE GENOMIC DNA]</scope>
</reference>
<dbReference type="EMBL" id="CP045891">
    <property type="protein sequence ID" value="QQP58553.1"/>
    <property type="molecule type" value="Genomic_DNA"/>
</dbReference>
<dbReference type="OrthoDB" id="411871at2759"/>
<feature type="domain" description="Reverse transcriptase" evidence="1">
    <location>
        <begin position="9"/>
        <end position="272"/>
    </location>
</feature>
<dbReference type="PANTHER" id="PTHR31635">
    <property type="entry name" value="REVERSE TRANSCRIPTASE DOMAIN-CONTAINING PROTEIN-RELATED"/>
    <property type="match status" value="1"/>
</dbReference>
<evidence type="ECO:0000259" key="1">
    <source>
        <dbReference type="PROSITE" id="PS50878"/>
    </source>
</evidence>
<protein>
    <recommendedName>
        <fullName evidence="1">Reverse transcriptase domain-containing protein</fullName>
    </recommendedName>
</protein>
<evidence type="ECO:0000313" key="3">
    <source>
        <dbReference type="Proteomes" id="UP000595437"/>
    </source>
</evidence>
<feature type="non-terminal residue" evidence="2">
    <location>
        <position position="1"/>
    </location>
</feature>